<dbReference type="Proteomes" id="UP001142372">
    <property type="component" value="Unassembled WGS sequence"/>
</dbReference>
<accession>A0A9W6HCQ8</accession>
<dbReference type="EMBL" id="BSEN01000015">
    <property type="protein sequence ID" value="GLJ78096.1"/>
    <property type="molecule type" value="Genomic_DNA"/>
</dbReference>
<protein>
    <recommendedName>
        <fullName evidence="2">DUF1707 domain-containing protein</fullName>
    </recommendedName>
</protein>
<keyword evidence="4" id="KW-1185">Reference proteome</keyword>
<keyword evidence="1" id="KW-0812">Transmembrane</keyword>
<dbReference type="RefSeq" id="WP_271178690.1">
    <property type="nucleotide sequence ID" value="NZ_BAAAJO010000003.1"/>
</dbReference>
<comment type="caution">
    <text evidence="3">The sequence shown here is derived from an EMBL/GenBank/DDBJ whole genome shotgun (WGS) entry which is preliminary data.</text>
</comment>
<reference evidence="3" key="1">
    <citation type="journal article" date="2014" name="Int. J. Syst. Evol. Microbiol.">
        <title>Complete genome sequence of Corynebacterium casei LMG S-19264T (=DSM 44701T), isolated from a smear-ripened cheese.</title>
        <authorList>
            <consortium name="US DOE Joint Genome Institute (JGI-PGF)"/>
            <person name="Walter F."/>
            <person name="Albersmeier A."/>
            <person name="Kalinowski J."/>
            <person name="Ruckert C."/>
        </authorList>
    </citation>
    <scope>NUCLEOTIDE SEQUENCE</scope>
    <source>
        <strain evidence="3">VKM Ac-1401</strain>
    </source>
</reference>
<evidence type="ECO:0000313" key="3">
    <source>
        <dbReference type="EMBL" id="GLJ78096.1"/>
    </source>
</evidence>
<organism evidence="3 4">
    <name type="scientific">Leifsonia poae</name>
    <dbReference type="NCBI Taxonomy" id="110933"/>
    <lineage>
        <taxon>Bacteria</taxon>
        <taxon>Bacillati</taxon>
        <taxon>Actinomycetota</taxon>
        <taxon>Actinomycetes</taxon>
        <taxon>Micrococcales</taxon>
        <taxon>Microbacteriaceae</taxon>
        <taxon>Leifsonia</taxon>
    </lineage>
</organism>
<reference evidence="3" key="2">
    <citation type="submission" date="2023-01" db="EMBL/GenBank/DDBJ databases">
        <authorList>
            <person name="Sun Q."/>
            <person name="Evtushenko L."/>
        </authorList>
    </citation>
    <scope>NUCLEOTIDE SEQUENCE</scope>
    <source>
        <strain evidence="3">VKM Ac-1401</strain>
    </source>
</reference>
<proteinExistence type="predicted"/>
<feature type="domain" description="DUF1707" evidence="2">
    <location>
        <begin position="12"/>
        <end position="63"/>
    </location>
</feature>
<keyword evidence="1" id="KW-1133">Transmembrane helix</keyword>
<dbReference type="AlphaFoldDB" id="A0A9W6HCQ8"/>
<evidence type="ECO:0000313" key="4">
    <source>
        <dbReference type="Proteomes" id="UP001142372"/>
    </source>
</evidence>
<evidence type="ECO:0000256" key="1">
    <source>
        <dbReference type="SAM" id="Phobius"/>
    </source>
</evidence>
<sequence length="185" mass="19734">MTDYSDSSGAFRLSNAERDRAVAALQSHAADGRLTEDEVQARVQSARTAVTRGDLAPLFADLPRFVAFDDAAPSAAAPPGAVPPGAAQPGSAASFGPPAAYGSADGYGTRDGYGPGRVSDGRPFGRNGYVIVSIVPFIALILFFLTSWIWGFAYSWLWFLLIPIVGVIVYGSGYEGRERDRNRNR</sequence>
<feature type="transmembrane region" description="Helical" evidence="1">
    <location>
        <begin position="156"/>
        <end position="174"/>
    </location>
</feature>
<evidence type="ECO:0000259" key="2">
    <source>
        <dbReference type="Pfam" id="PF08044"/>
    </source>
</evidence>
<feature type="transmembrane region" description="Helical" evidence="1">
    <location>
        <begin position="129"/>
        <end position="150"/>
    </location>
</feature>
<name>A0A9W6HCQ8_9MICO</name>
<gene>
    <name evidence="3" type="ORF">GCM10017584_36700</name>
</gene>
<keyword evidence="1" id="KW-0472">Membrane</keyword>
<dbReference type="InterPro" id="IPR012551">
    <property type="entry name" value="DUF1707_SHOCT-like"/>
</dbReference>
<dbReference type="Pfam" id="PF08044">
    <property type="entry name" value="DUF1707"/>
    <property type="match status" value="1"/>
</dbReference>